<sequence>MKHMRIPTLLFAAGLAIVGCTTTEALDDNVTPAPYEPEEPVPAETLNEDTGESEPVSPQPTETDEG</sequence>
<organism evidence="3 4">
    <name type="scientific">Enteractinococcus fodinae</name>
    <dbReference type="NCBI Taxonomy" id="684663"/>
    <lineage>
        <taxon>Bacteria</taxon>
        <taxon>Bacillati</taxon>
        <taxon>Actinomycetota</taxon>
        <taxon>Actinomycetes</taxon>
        <taxon>Micrococcales</taxon>
        <taxon>Micrococcaceae</taxon>
    </lineage>
</organism>
<feature type="compositionally biased region" description="Acidic residues" evidence="1">
    <location>
        <begin position="36"/>
        <end position="52"/>
    </location>
</feature>
<feature type="chain" id="PRO_5047258217" evidence="2">
    <location>
        <begin position="26"/>
        <end position="66"/>
    </location>
</feature>
<dbReference type="EMBL" id="JAVDYJ010000001">
    <property type="protein sequence ID" value="MDR7345872.1"/>
    <property type="molecule type" value="Genomic_DNA"/>
</dbReference>
<evidence type="ECO:0000313" key="4">
    <source>
        <dbReference type="Proteomes" id="UP001183794"/>
    </source>
</evidence>
<evidence type="ECO:0000313" key="3">
    <source>
        <dbReference type="EMBL" id="MDR7345872.1"/>
    </source>
</evidence>
<gene>
    <name evidence="3" type="ORF">J2S62_000129</name>
</gene>
<dbReference type="Proteomes" id="UP001183794">
    <property type="component" value="Unassembled WGS sequence"/>
</dbReference>
<proteinExistence type="predicted"/>
<feature type="signal peptide" evidence="2">
    <location>
        <begin position="1"/>
        <end position="25"/>
    </location>
</feature>
<reference evidence="3 4" key="1">
    <citation type="submission" date="2023-07" db="EMBL/GenBank/DDBJ databases">
        <title>Sequencing the genomes of 1000 actinobacteria strains.</title>
        <authorList>
            <person name="Klenk H.-P."/>
        </authorList>
    </citation>
    <scope>NUCLEOTIDE SEQUENCE [LARGE SCALE GENOMIC DNA]</scope>
    <source>
        <strain evidence="3 4">DSM 22966</strain>
    </source>
</reference>
<name>A0ABU2AWY9_9MICC</name>
<evidence type="ECO:0000256" key="1">
    <source>
        <dbReference type="SAM" id="MobiDB-lite"/>
    </source>
</evidence>
<comment type="caution">
    <text evidence="3">The sequence shown here is derived from an EMBL/GenBank/DDBJ whole genome shotgun (WGS) entry which is preliminary data.</text>
</comment>
<keyword evidence="2" id="KW-0732">Signal</keyword>
<keyword evidence="4" id="KW-1185">Reference proteome</keyword>
<feature type="region of interest" description="Disordered" evidence="1">
    <location>
        <begin position="27"/>
        <end position="66"/>
    </location>
</feature>
<evidence type="ECO:0000256" key="2">
    <source>
        <dbReference type="SAM" id="SignalP"/>
    </source>
</evidence>
<dbReference type="PROSITE" id="PS51257">
    <property type="entry name" value="PROKAR_LIPOPROTEIN"/>
    <property type="match status" value="1"/>
</dbReference>
<protein>
    <submittedName>
        <fullName evidence="3">Type IV pilus biogenesis protein CpaD/CtpE</fullName>
    </submittedName>
</protein>
<dbReference type="RefSeq" id="WP_310170103.1">
    <property type="nucleotide sequence ID" value="NZ_BAABHE010000002.1"/>
</dbReference>
<accession>A0ABU2AWY9</accession>